<keyword evidence="6" id="KW-0694">RNA-binding</keyword>
<name>A0A8H5LT47_9AGAR</name>
<keyword evidence="12" id="KW-1185">Reference proteome</keyword>
<feature type="region of interest" description="Disordered" evidence="8">
    <location>
        <begin position="1"/>
        <end position="44"/>
    </location>
</feature>
<dbReference type="InterPro" id="IPR056328">
    <property type="entry name" value="DSRM_DHX29"/>
</dbReference>
<keyword evidence="2" id="KW-0547">Nucleotide-binding</keyword>
<dbReference type="Gene3D" id="3.40.50.300">
    <property type="entry name" value="P-loop containing nucleotide triphosphate hydrolases"/>
    <property type="match status" value="2"/>
</dbReference>
<dbReference type="PROSITE" id="PS51192">
    <property type="entry name" value="HELICASE_ATP_BIND_1"/>
    <property type="match status" value="1"/>
</dbReference>
<proteinExistence type="inferred from homology"/>
<dbReference type="SUPFAM" id="SSF52540">
    <property type="entry name" value="P-loop containing nucleoside triphosphate hydrolases"/>
    <property type="match status" value="1"/>
</dbReference>
<comment type="similarity">
    <text evidence="7">Belongs to the DExH box helicase family.</text>
</comment>
<dbReference type="Pfam" id="PF24385">
    <property type="entry name" value="DSRM_DHX29"/>
    <property type="match status" value="1"/>
</dbReference>
<dbReference type="InterPro" id="IPR001650">
    <property type="entry name" value="Helicase_C-like"/>
</dbReference>
<feature type="domain" description="Helicase C-terminal" evidence="10">
    <location>
        <begin position="817"/>
        <end position="984"/>
    </location>
</feature>
<reference evidence="11 12" key="1">
    <citation type="journal article" date="2020" name="ISME J.">
        <title>Uncovering the hidden diversity of litter-decomposition mechanisms in mushroom-forming fungi.</title>
        <authorList>
            <person name="Floudas D."/>
            <person name="Bentzer J."/>
            <person name="Ahren D."/>
            <person name="Johansson T."/>
            <person name="Persson P."/>
            <person name="Tunlid A."/>
        </authorList>
    </citation>
    <scope>NUCLEOTIDE SEQUENCE [LARGE SCALE GENOMIC DNA]</scope>
    <source>
        <strain evidence="11 12">CBS 291.85</strain>
    </source>
</reference>
<dbReference type="CDD" id="cd17917">
    <property type="entry name" value="DEXHc_RHA-like"/>
    <property type="match status" value="1"/>
</dbReference>
<feature type="compositionally biased region" description="Polar residues" evidence="8">
    <location>
        <begin position="12"/>
        <end position="36"/>
    </location>
</feature>
<dbReference type="PANTHER" id="PTHR18934">
    <property type="entry name" value="ATP-DEPENDENT RNA HELICASE"/>
    <property type="match status" value="1"/>
</dbReference>
<comment type="caution">
    <text evidence="11">The sequence shown here is derived from an EMBL/GenBank/DDBJ whole genome shotgun (WGS) entry which is preliminary data.</text>
</comment>
<evidence type="ECO:0000256" key="8">
    <source>
        <dbReference type="SAM" id="MobiDB-lite"/>
    </source>
</evidence>
<evidence type="ECO:0000256" key="4">
    <source>
        <dbReference type="ARBA" id="ARBA00022806"/>
    </source>
</evidence>
<dbReference type="Pfam" id="PF07717">
    <property type="entry name" value="OB_NTP_bind"/>
    <property type="match status" value="1"/>
</dbReference>
<dbReference type="InterPro" id="IPR048333">
    <property type="entry name" value="HA2_WH"/>
</dbReference>
<protein>
    <recommendedName>
        <fullName evidence="1">RNA helicase</fullName>
        <ecNumber evidence="1">3.6.4.13</ecNumber>
    </recommendedName>
</protein>
<evidence type="ECO:0000259" key="9">
    <source>
        <dbReference type="PROSITE" id="PS51192"/>
    </source>
</evidence>
<evidence type="ECO:0000256" key="7">
    <source>
        <dbReference type="ARBA" id="ARBA00060772"/>
    </source>
</evidence>
<dbReference type="Pfam" id="PF00270">
    <property type="entry name" value="DEAD"/>
    <property type="match status" value="1"/>
</dbReference>
<feature type="domain" description="Helicase ATP-binding" evidence="9">
    <location>
        <begin position="580"/>
        <end position="745"/>
    </location>
</feature>
<dbReference type="CDD" id="cd18791">
    <property type="entry name" value="SF2_C_RHA"/>
    <property type="match status" value="1"/>
</dbReference>
<feature type="region of interest" description="Disordered" evidence="8">
    <location>
        <begin position="169"/>
        <end position="206"/>
    </location>
</feature>
<evidence type="ECO:0000313" key="12">
    <source>
        <dbReference type="Proteomes" id="UP000559256"/>
    </source>
</evidence>
<evidence type="ECO:0000256" key="5">
    <source>
        <dbReference type="ARBA" id="ARBA00022840"/>
    </source>
</evidence>
<dbReference type="GO" id="GO:0003724">
    <property type="term" value="F:RNA helicase activity"/>
    <property type="evidence" value="ECO:0007669"/>
    <property type="project" value="UniProtKB-EC"/>
</dbReference>
<dbReference type="SMART" id="SM00490">
    <property type="entry name" value="HELICc"/>
    <property type="match status" value="1"/>
</dbReference>
<dbReference type="GO" id="GO:0005524">
    <property type="term" value="F:ATP binding"/>
    <property type="evidence" value="ECO:0007669"/>
    <property type="project" value="UniProtKB-KW"/>
</dbReference>
<dbReference type="SMART" id="SM00487">
    <property type="entry name" value="DEXDc"/>
    <property type="match status" value="1"/>
</dbReference>
<accession>A0A8H5LT47</accession>
<keyword evidence="3" id="KW-0378">Hydrolase</keyword>
<dbReference type="PROSITE" id="PS00690">
    <property type="entry name" value="DEAH_ATP_HELICASE"/>
    <property type="match status" value="1"/>
</dbReference>
<dbReference type="InterPro" id="IPR007502">
    <property type="entry name" value="Helicase-assoc_dom"/>
</dbReference>
<dbReference type="InterPro" id="IPR011709">
    <property type="entry name" value="DEAD-box_helicase_OB_fold"/>
</dbReference>
<keyword evidence="5" id="KW-0067">ATP-binding</keyword>
<dbReference type="PANTHER" id="PTHR18934:SF267">
    <property type="entry name" value="ATP-DEPENDENT RNA HELICASE YLR419W-RELATED"/>
    <property type="match status" value="1"/>
</dbReference>
<dbReference type="InterPro" id="IPR011545">
    <property type="entry name" value="DEAD/DEAH_box_helicase_dom"/>
</dbReference>
<dbReference type="InterPro" id="IPR027417">
    <property type="entry name" value="P-loop_NTPase"/>
</dbReference>
<dbReference type="Gene3D" id="1.20.120.1080">
    <property type="match status" value="1"/>
</dbReference>
<gene>
    <name evidence="11" type="ORF">D9758_002162</name>
</gene>
<dbReference type="Proteomes" id="UP000559256">
    <property type="component" value="Unassembled WGS sequence"/>
</dbReference>
<dbReference type="EC" id="3.6.4.13" evidence="1"/>
<sequence>MPPRRGIVKSGNAGNSSKSTKPPATAQSAIESNNNDPKPLFPPGSKFPLSLLNERCQKNGWEKPIVDTRQRAGGFSFIITLSKINKKTSQKESVQLEPHPPKLCPTAIEARHWGATYAMYRFCNGLQLNRVLPPGPREYWNELSEEHKKAPDHQKWMYEADPFAARKEVEERQARAEKRRIEAAAGAADTDPSGSDTRKGRNASNEFARALPVRMAPSLREMVEEVAKQGLASYSDEVSSTIPPESTNDITGQLQRLGFKSRQAANAVEYLSKPSAVTANLLDAFSPLEACIEYLILHVPECDLPQRFLPSNNASNPFVTSVHSGNDDLKRRWIEERAVKVAGWPPHIVKQCTEDPRLVDDWDLLVAVLCKRLLGDEVEEVFTSASPQDSFVIKANDVEALGGHFEDAGHCVLPLFSAPIALHILLSAEGLYPNRSKSPMYLTSTSVPAYIRLHLLSSLLQALQNPEFVDSPEGFLMAAMQCIEENWAEVEDKGPPDISSVLQHMMPVKEARPRQPISNNVSAQTLKPAKKQARNTSQKVIRSDLQISEEYERIREGEKYAQILFARKKLPAFTSKEQFLSVLDSNRVVVVVGETGCGKTTQLPQFILDSMILGGYGSKASIVITQPRRISAIGVAARVAAERMDDGSVGYAIRGERKMTDKTALLFCTTGVVLRRLSIGDKLKDVSHIIVDEVHERSVDGDLLLLELKELLKSNPKLKVILMSATINHETFVKYFNNAPLLTIPGFTHPVTDVYLEDIIPQLQYKPPATNFGQKVNEKSQRALYEHFKSIGLDDETVKSIQRISSANRTDYQLISTLVSHIISTSKQVGGILVFLPGVQEIRECINAIRGAIPKDTAKILPLHANLTSAEQMQVFAKTSSWKIVVSTNVAETSITIDDILYVVDSGKAKEIQYDAETNLSKLVETWVTQAAAKQRRGRAGRTQPGTCYKLYTRKQEQEMTKHPVPEILRVPLENVSLSVKAMREEADVKTYLSQAVDPPKVAAMDRAQSILEELGALNENKLTALGRHLAMLPIDLRLGKMLVLGTIFKCLEPILTIAACLSSKPLFLSPTEKREEAKQAKNRFSRGNSDLLTDLHAFEKCTQLNKDGNSQSAIRQFCEENFISSTTIREISMLRREYFGTLVSMGFISEDSDPSSANLNVNSSNLNLIKSIVLGGLWPRVARVQLPDKNVKFDKVQGGTVQRENAAKDYWFHDLGGGRVFLHPSSVLFEHTAWKSFLLVYFQKVETSKSFLRDATEIPIWSVLLFGGPLTVHHVQNGLTVKAKDGSLKLQASGRIGSLANQLRRLLDAQMQRCIEEGSTLDQDDDPVTTAMLNLLTFDGLPE</sequence>
<dbReference type="Pfam" id="PF00271">
    <property type="entry name" value="Helicase_C"/>
    <property type="match status" value="1"/>
</dbReference>
<feature type="compositionally biased region" description="Basic and acidic residues" evidence="8">
    <location>
        <begin position="169"/>
        <end position="182"/>
    </location>
</feature>
<dbReference type="InterPro" id="IPR002464">
    <property type="entry name" value="DNA/RNA_helicase_DEAH_CS"/>
</dbReference>
<dbReference type="OrthoDB" id="5600252at2759"/>
<dbReference type="SMART" id="SM00847">
    <property type="entry name" value="HA2"/>
    <property type="match status" value="1"/>
</dbReference>
<dbReference type="PROSITE" id="PS51194">
    <property type="entry name" value="HELICASE_CTER"/>
    <property type="match status" value="1"/>
</dbReference>
<evidence type="ECO:0000313" key="11">
    <source>
        <dbReference type="EMBL" id="KAF5368409.1"/>
    </source>
</evidence>
<organism evidence="11 12">
    <name type="scientific">Tetrapyrgos nigripes</name>
    <dbReference type="NCBI Taxonomy" id="182062"/>
    <lineage>
        <taxon>Eukaryota</taxon>
        <taxon>Fungi</taxon>
        <taxon>Dikarya</taxon>
        <taxon>Basidiomycota</taxon>
        <taxon>Agaricomycotina</taxon>
        <taxon>Agaricomycetes</taxon>
        <taxon>Agaricomycetidae</taxon>
        <taxon>Agaricales</taxon>
        <taxon>Marasmiineae</taxon>
        <taxon>Marasmiaceae</taxon>
        <taxon>Tetrapyrgos</taxon>
    </lineage>
</organism>
<evidence type="ECO:0000259" key="10">
    <source>
        <dbReference type="PROSITE" id="PS51194"/>
    </source>
</evidence>
<evidence type="ECO:0000256" key="3">
    <source>
        <dbReference type="ARBA" id="ARBA00022801"/>
    </source>
</evidence>
<evidence type="ECO:0000256" key="1">
    <source>
        <dbReference type="ARBA" id="ARBA00012552"/>
    </source>
</evidence>
<dbReference type="GO" id="GO:0016787">
    <property type="term" value="F:hydrolase activity"/>
    <property type="evidence" value="ECO:0007669"/>
    <property type="project" value="UniProtKB-KW"/>
</dbReference>
<dbReference type="InterPro" id="IPR014001">
    <property type="entry name" value="Helicase_ATP-bd"/>
</dbReference>
<dbReference type="FunFam" id="1.20.120.1080:FF:000002">
    <property type="entry name" value="Putative ATP-dependent RNA helicase DHX36"/>
    <property type="match status" value="1"/>
</dbReference>
<dbReference type="GO" id="GO:1990904">
    <property type="term" value="C:ribonucleoprotein complex"/>
    <property type="evidence" value="ECO:0007669"/>
    <property type="project" value="UniProtKB-ARBA"/>
</dbReference>
<keyword evidence="4" id="KW-0347">Helicase</keyword>
<dbReference type="Pfam" id="PF21010">
    <property type="entry name" value="HA2_C"/>
    <property type="match status" value="1"/>
</dbReference>
<evidence type="ECO:0000256" key="2">
    <source>
        <dbReference type="ARBA" id="ARBA00022741"/>
    </source>
</evidence>
<dbReference type="EMBL" id="JAACJM010000015">
    <property type="protein sequence ID" value="KAF5368409.1"/>
    <property type="molecule type" value="Genomic_DNA"/>
</dbReference>
<evidence type="ECO:0000256" key="6">
    <source>
        <dbReference type="ARBA" id="ARBA00022884"/>
    </source>
</evidence>
<dbReference type="FunFam" id="3.40.50.300:FF:000526">
    <property type="entry name" value="DExH-box ATP-dependent RNA helicase DExH3"/>
    <property type="match status" value="1"/>
</dbReference>
<dbReference type="Pfam" id="PF04408">
    <property type="entry name" value="WHD_HA2"/>
    <property type="match status" value="1"/>
</dbReference>
<dbReference type="GO" id="GO:0003723">
    <property type="term" value="F:RNA binding"/>
    <property type="evidence" value="ECO:0007669"/>
    <property type="project" value="UniProtKB-KW"/>
</dbReference>